<proteinExistence type="predicted"/>
<dbReference type="Proteomes" id="UP000694541">
    <property type="component" value="Unplaced"/>
</dbReference>
<feature type="chain" id="PRO_5034273874" evidence="1">
    <location>
        <begin position="21"/>
        <end position="113"/>
    </location>
</feature>
<accession>A0A8B9N5G3</accession>
<name>A0A8B9N5G3_9AVES</name>
<evidence type="ECO:0000256" key="1">
    <source>
        <dbReference type="SAM" id="SignalP"/>
    </source>
</evidence>
<organism evidence="2 3">
    <name type="scientific">Accipiter nisus</name>
    <name type="common">Eurasian sparrowhawk</name>
    <dbReference type="NCBI Taxonomy" id="211598"/>
    <lineage>
        <taxon>Eukaryota</taxon>
        <taxon>Metazoa</taxon>
        <taxon>Chordata</taxon>
        <taxon>Craniata</taxon>
        <taxon>Vertebrata</taxon>
        <taxon>Euteleostomi</taxon>
        <taxon>Archelosauria</taxon>
        <taxon>Archosauria</taxon>
        <taxon>Dinosauria</taxon>
        <taxon>Saurischia</taxon>
        <taxon>Theropoda</taxon>
        <taxon>Coelurosauria</taxon>
        <taxon>Aves</taxon>
        <taxon>Neognathae</taxon>
        <taxon>Neoaves</taxon>
        <taxon>Telluraves</taxon>
        <taxon>Accipitrimorphae</taxon>
        <taxon>Accipitriformes</taxon>
        <taxon>Accipitridae</taxon>
        <taxon>Accipitrinae</taxon>
        <taxon>Accipiter</taxon>
    </lineage>
</organism>
<evidence type="ECO:0000313" key="3">
    <source>
        <dbReference type="Proteomes" id="UP000694541"/>
    </source>
</evidence>
<evidence type="ECO:0000313" key="2">
    <source>
        <dbReference type="Ensembl" id="ENSANIP00000014334.1"/>
    </source>
</evidence>
<dbReference type="AlphaFoldDB" id="A0A8B9N5G3"/>
<dbReference type="Ensembl" id="ENSANIT00000014825.1">
    <property type="protein sequence ID" value="ENSANIP00000014334.1"/>
    <property type="gene ID" value="ENSANIG00000009740.1"/>
</dbReference>
<feature type="signal peptide" evidence="1">
    <location>
        <begin position="1"/>
        <end position="20"/>
    </location>
</feature>
<reference evidence="2" key="1">
    <citation type="submission" date="2025-08" db="UniProtKB">
        <authorList>
            <consortium name="Ensembl"/>
        </authorList>
    </citation>
    <scope>IDENTIFICATION</scope>
</reference>
<keyword evidence="1" id="KW-0732">Signal</keyword>
<keyword evidence="3" id="KW-1185">Reference proteome</keyword>
<protein>
    <submittedName>
        <fullName evidence="2">Uncharacterized protein</fullName>
    </submittedName>
</protein>
<sequence>QGWRLEVLLSIAAFLCPSAAKEAIKTQTMPDPNNMMEAGGKVTTYLEGFIEALKLSEESSKERLIAQNLQKIQDAIKSCTGWMDLEPMKEDFFSKLEYLLRFLNHNTLPKETA</sequence>
<reference evidence="2" key="2">
    <citation type="submission" date="2025-09" db="UniProtKB">
        <authorList>
            <consortium name="Ensembl"/>
        </authorList>
    </citation>
    <scope>IDENTIFICATION</scope>
</reference>